<evidence type="ECO:0000313" key="1">
    <source>
        <dbReference type="EMBL" id="KAB0676850.1"/>
    </source>
</evidence>
<comment type="caution">
    <text evidence="1">The sequence shown here is derived from an EMBL/GenBank/DDBJ whole genome shotgun (WGS) entry which is preliminary data.</text>
</comment>
<keyword evidence="2" id="KW-1185">Reference proteome</keyword>
<protein>
    <submittedName>
        <fullName evidence="1">Uncharacterized protein</fullName>
    </submittedName>
</protein>
<name>A0A7V7PL34_9HYPH</name>
<proteinExistence type="predicted"/>
<dbReference type="Proteomes" id="UP000432089">
    <property type="component" value="Unassembled WGS sequence"/>
</dbReference>
<dbReference type="AlphaFoldDB" id="A0A7V7PL34"/>
<dbReference type="EMBL" id="VZDO01000020">
    <property type="protein sequence ID" value="KAB0676850.1"/>
    <property type="molecule type" value="Genomic_DNA"/>
</dbReference>
<gene>
    <name evidence="1" type="ORF">F6X38_19970</name>
</gene>
<organism evidence="1 2">
    <name type="scientific">Plantimonas leprariae</name>
    <dbReference type="NCBI Taxonomy" id="2615207"/>
    <lineage>
        <taxon>Bacteria</taxon>
        <taxon>Pseudomonadati</taxon>
        <taxon>Pseudomonadota</taxon>
        <taxon>Alphaproteobacteria</taxon>
        <taxon>Hyphomicrobiales</taxon>
        <taxon>Aurantimonadaceae</taxon>
        <taxon>Plantimonas</taxon>
    </lineage>
</organism>
<reference evidence="1 2" key="1">
    <citation type="submission" date="2019-09" db="EMBL/GenBank/DDBJ databases">
        <title>YIM 132180 draft genome.</title>
        <authorList>
            <person name="Zhang K."/>
        </authorList>
    </citation>
    <scope>NUCLEOTIDE SEQUENCE [LARGE SCALE GENOMIC DNA]</scope>
    <source>
        <strain evidence="1 2">YIM 132180</strain>
    </source>
</reference>
<accession>A0A7V7PL34</accession>
<evidence type="ECO:0000313" key="2">
    <source>
        <dbReference type="Proteomes" id="UP000432089"/>
    </source>
</evidence>
<sequence length="235" mass="24449">MVGQGENGVRLDGQGFALAARLAAACLSRDGLSATAGRGTLAAGEVAALAAHPAFRRPLGALLARERNWPGLSAGRMAVLFAAPEGRMAALVASEPRAVVEGAGRLLAAAVLHKRVLQVVLRADRERLRAVLGAEAFGIATQEAPTLHAGLAALERDPVVWRVVSGDDTAHAARRLADFGLELLARFAAGVDAALGHLACSRFAVEGDCVLDEAERAAVLKLLRRRVPSWPAIIG</sequence>
<dbReference type="RefSeq" id="WP_150972860.1">
    <property type="nucleotide sequence ID" value="NZ_VZDO01000020.1"/>
</dbReference>